<comment type="caution">
    <text evidence="9">The sequence shown here is derived from an EMBL/GenBank/DDBJ whole genome shotgun (WGS) entry which is preliminary data.</text>
</comment>
<dbReference type="PANTHER" id="PTHR10783:SF103">
    <property type="entry name" value="SOLUTE CARRIER FAMILY 53 MEMBER 1"/>
    <property type="match status" value="1"/>
</dbReference>
<dbReference type="PROSITE" id="PS51380">
    <property type="entry name" value="EXS"/>
    <property type="match status" value="1"/>
</dbReference>
<keyword evidence="4 6" id="KW-1133">Transmembrane helix</keyword>
<evidence type="ECO:0000313" key="9">
    <source>
        <dbReference type="EMBL" id="KAJ4442281.1"/>
    </source>
</evidence>
<comment type="similarity">
    <text evidence="2">Belongs to the SYG1 (TC 2.A.94) family.</text>
</comment>
<dbReference type="InterPro" id="IPR043502">
    <property type="entry name" value="DNA/RNA_pol_sf"/>
</dbReference>
<evidence type="ECO:0000256" key="1">
    <source>
        <dbReference type="ARBA" id="ARBA00004141"/>
    </source>
</evidence>
<organism evidence="9 10">
    <name type="scientific">Periplaneta americana</name>
    <name type="common">American cockroach</name>
    <name type="synonym">Blatta americana</name>
    <dbReference type="NCBI Taxonomy" id="6978"/>
    <lineage>
        <taxon>Eukaryota</taxon>
        <taxon>Metazoa</taxon>
        <taxon>Ecdysozoa</taxon>
        <taxon>Arthropoda</taxon>
        <taxon>Hexapoda</taxon>
        <taxon>Insecta</taxon>
        <taxon>Pterygota</taxon>
        <taxon>Neoptera</taxon>
        <taxon>Polyneoptera</taxon>
        <taxon>Dictyoptera</taxon>
        <taxon>Blattodea</taxon>
        <taxon>Blattoidea</taxon>
        <taxon>Blattidae</taxon>
        <taxon>Blattinae</taxon>
        <taxon>Periplaneta</taxon>
    </lineage>
</organism>
<evidence type="ECO:0000259" key="8">
    <source>
        <dbReference type="PROSITE" id="PS51382"/>
    </source>
</evidence>
<dbReference type="SUPFAM" id="SSF56672">
    <property type="entry name" value="DNA/RNA polymerases"/>
    <property type="match status" value="1"/>
</dbReference>
<dbReference type="InterPro" id="IPR004342">
    <property type="entry name" value="EXS_C"/>
</dbReference>
<dbReference type="PROSITE" id="PS51382">
    <property type="entry name" value="SPX"/>
    <property type="match status" value="1"/>
</dbReference>
<gene>
    <name evidence="9" type="ORF">ANN_12148</name>
</gene>
<comment type="subcellular location">
    <subcellularLocation>
        <location evidence="1">Membrane</location>
        <topology evidence="1">Multi-pass membrane protein</topology>
    </subcellularLocation>
</comment>
<dbReference type="PANTHER" id="PTHR10783">
    <property type="entry name" value="XENOTROPIC AND POLYTROPIC RETROVIRUS RECEPTOR 1-RELATED"/>
    <property type="match status" value="1"/>
</dbReference>
<evidence type="ECO:0000256" key="2">
    <source>
        <dbReference type="ARBA" id="ARBA00009665"/>
    </source>
</evidence>
<keyword evidence="5 6" id="KW-0472">Membrane</keyword>
<evidence type="ECO:0000256" key="6">
    <source>
        <dbReference type="SAM" id="Phobius"/>
    </source>
</evidence>
<feature type="transmembrane region" description="Helical" evidence="6">
    <location>
        <begin position="230"/>
        <end position="251"/>
    </location>
</feature>
<dbReference type="Pfam" id="PF03105">
    <property type="entry name" value="SPX"/>
    <property type="match status" value="3"/>
</dbReference>
<evidence type="ECO:0000259" key="7">
    <source>
        <dbReference type="PROSITE" id="PS51380"/>
    </source>
</evidence>
<evidence type="ECO:0000256" key="4">
    <source>
        <dbReference type="ARBA" id="ARBA00022989"/>
    </source>
</evidence>
<feature type="transmembrane region" description="Helical" evidence="6">
    <location>
        <begin position="263"/>
        <end position="284"/>
    </location>
</feature>
<feature type="transmembrane region" description="Helical" evidence="6">
    <location>
        <begin position="308"/>
        <end position="328"/>
    </location>
</feature>
<evidence type="ECO:0000256" key="3">
    <source>
        <dbReference type="ARBA" id="ARBA00022692"/>
    </source>
</evidence>
<keyword evidence="3 6" id="KW-0812">Transmembrane</keyword>
<name>A0ABQ8T862_PERAM</name>
<accession>A0ABQ8T862</accession>
<dbReference type="CDD" id="cd14477">
    <property type="entry name" value="SPX_XPR1_like"/>
    <property type="match status" value="1"/>
</dbReference>
<protein>
    <recommendedName>
        <fullName evidence="11">Xenotropic and polytropic retrovirus receptor 1</fullName>
    </recommendedName>
</protein>
<evidence type="ECO:0000313" key="10">
    <source>
        <dbReference type="Proteomes" id="UP001148838"/>
    </source>
</evidence>
<dbReference type="InterPro" id="IPR004331">
    <property type="entry name" value="SPX_dom"/>
</dbReference>
<keyword evidence="10" id="KW-1185">Reference proteome</keyword>
<evidence type="ECO:0008006" key="11">
    <source>
        <dbReference type="Google" id="ProtNLM"/>
    </source>
</evidence>
<sequence length="856" mass="99996">MKFAEHLSAHITPEWRKQYINYEEMKAMLYAAVEQAPSAELIEPEVLTRYFAKFDEQFFHYCDKELAKINTFYSEKLAEATRKFANLCSELSEAQDEEFRGKEGSLRHRPNILRKRDVPARKIQELKLAFSEFYLSLILLQNYQTLNFTGFRKILKKHDKLLSVDIGARWRSENVETSHFNINKDIDRLIRETETMVTQDLEGGDRQRAMKRLRVPPLGEQQSPWTTFKVGLFSGSFIVLLISVVLSGIFHRSRTDWQIVFRLYRGPLLIVEFLFLMGINVYGWRSSGVNHVLIFELDPRNHLSEQHIMELAAIFGVVWALSVLSFLYSESLSIPPYANPLALIIIMGLFILNPTRTFRHEARFWALKVLQGDALSPLLFNFAPEYAIRKVQDNRQGLELNGLHQLLVYADDVNMLGENPQTIRENTEILLEASKAIGLEVNPEKTKYMIMSRDQNIVRNGNIKIGDLSFEEVEKFKYLGATVTNINDTREEIKHRINMGNACYYSVEKLFSSSLLSKNLKVRIYKTVILPVLLYGCETWTLTLREEHRLRVFENKVLRKIFGAKQDEVTGEWRKLHNTELHALYSSPDIIRNLKSRRLRWAGHVARMGESRNAYRVLVGRPEGKRPLGRPRRRWEDNIKIDLREVGYDDRDWINVAQDRDQWRAYVRAAMNLRGRIVLAPFFYVNFADFWLADQLNSLVVVFVDFQYFICFYLTNESWMVGKDVNVCDDYTRIIRPVVGCLPAWWRFAQCLRRYRDTKEAFPHLVNAGKYATSFLVMLFSTLDMLYSGNYNAKSENPYFYLLVLSSILSSCYAYTWDIKMDWGLFDKRAGDNKYLREEVVYSSTVSTAESDHETT</sequence>
<feature type="transmembrane region" description="Helical" evidence="6">
    <location>
        <begin position="334"/>
        <end position="353"/>
    </location>
</feature>
<dbReference type="EMBL" id="JAJSOF020000015">
    <property type="protein sequence ID" value="KAJ4442281.1"/>
    <property type="molecule type" value="Genomic_DNA"/>
</dbReference>
<evidence type="ECO:0000256" key="5">
    <source>
        <dbReference type="ARBA" id="ARBA00023136"/>
    </source>
</evidence>
<feature type="domain" description="EXS" evidence="7">
    <location>
        <begin position="727"/>
        <end position="856"/>
    </location>
</feature>
<reference evidence="9 10" key="1">
    <citation type="journal article" date="2022" name="Allergy">
        <title>Genome assembly and annotation of Periplaneta americana reveal a comprehensive cockroach allergen profile.</title>
        <authorList>
            <person name="Wang L."/>
            <person name="Xiong Q."/>
            <person name="Saelim N."/>
            <person name="Wang L."/>
            <person name="Nong W."/>
            <person name="Wan A.T."/>
            <person name="Shi M."/>
            <person name="Liu X."/>
            <person name="Cao Q."/>
            <person name="Hui J.H.L."/>
            <person name="Sookrung N."/>
            <person name="Leung T.F."/>
            <person name="Tungtrongchitr A."/>
            <person name="Tsui S.K.W."/>
        </authorList>
    </citation>
    <scope>NUCLEOTIDE SEQUENCE [LARGE SCALE GENOMIC DNA]</scope>
    <source>
        <strain evidence="9">PWHHKU_190912</strain>
    </source>
</reference>
<feature type="domain" description="SPX" evidence="8">
    <location>
        <begin position="1"/>
        <end position="172"/>
    </location>
</feature>
<proteinExistence type="inferred from homology"/>
<dbReference type="Proteomes" id="UP001148838">
    <property type="component" value="Unassembled WGS sequence"/>
</dbReference>
<dbReference type="Pfam" id="PF03124">
    <property type="entry name" value="EXS"/>
    <property type="match status" value="2"/>
</dbReference>